<sequence length="149" mass="17046">MSSSTGVVVTVLDRGNGRRTYRVVADHDQATLSPAARAHRIEALKRRFAGTMSRAKQKMEECKRYNDCIRCGVRETQWTESLMITEQRRESFRIALVEMEKNADKITQNIDSMKELEKLCGCGDYSTKILLGIPLKMMLDLRLKPDDAF</sequence>
<accession>W9SC55</accession>
<organism evidence="1 2">
    <name type="scientific">Morus notabilis</name>
    <dbReference type="NCBI Taxonomy" id="981085"/>
    <lineage>
        <taxon>Eukaryota</taxon>
        <taxon>Viridiplantae</taxon>
        <taxon>Streptophyta</taxon>
        <taxon>Embryophyta</taxon>
        <taxon>Tracheophyta</taxon>
        <taxon>Spermatophyta</taxon>
        <taxon>Magnoliopsida</taxon>
        <taxon>eudicotyledons</taxon>
        <taxon>Gunneridae</taxon>
        <taxon>Pentapetalae</taxon>
        <taxon>rosids</taxon>
        <taxon>fabids</taxon>
        <taxon>Rosales</taxon>
        <taxon>Moraceae</taxon>
        <taxon>Moreae</taxon>
        <taxon>Morus</taxon>
    </lineage>
</organism>
<dbReference type="Proteomes" id="UP000030645">
    <property type="component" value="Unassembled WGS sequence"/>
</dbReference>
<gene>
    <name evidence="1" type="ORF">L484_014704</name>
</gene>
<name>W9SC55_9ROSA</name>
<keyword evidence="2" id="KW-1185">Reference proteome</keyword>
<protein>
    <submittedName>
        <fullName evidence="1">Uncharacterized protein</fullName>
    </submittedName>
</protein>
<dbReference type="AlphaFoldDB" id="W9SC55"/>
<dbReference type="EMBL" id="KE346353">
    <property type="protein sequence ID" value="EXC34977.1"/>
    <property type="molecule type" value="Genomic_DNA"/>
</dbReference>
<proteinExistence type="predicted"/>
<reference evidence="2" key="1">
    <citation type="submission" date="2013-01" db="EMBL/GenBank/DDBJ databases">
        <title>Draft Genome Sequence of a Mulberry Tree, Morus notabilis C.K. Schneid.</title>
        <authorList>
            <person name="He N."/>
            <person name="Zhao S."/>
        </authorList>
    </citation>
    <scope>NUCLEOTIDE SEQUENCE</scope>
</reference>
<evidence type="ECO:0000313" key="1">
    <source>
        <dbReference type="EMBL" id="EXC34977.1"/>
    </source>
</evidence>
<evidence type="ECO:0000313" key="2">
    <source>
        <dbReference type="Proteomes" id="UP000030645"/>
    </source>
</evidence>